<name>A0A430JG15_9BACL</name>
<proteinExistence type="predicted"/>
<keyword evidence="1" id="KW-0472">Membrane</keyword>
<accession>A0A430JG15</accession>
<evidence type="ECO:0000313" key="3">
    <source>
        <dbReference type="Proteomes" id="UP000276128"/>
    </source>
</evidence>
<keyword evidence="1" id="KW-1133">Transmembrane helix</keyword>
<protein>
    <submittedName>
        <fullName evidence="2">Uncharacterized protein</fullName>
    </submittedName>
</protein>
<keyword evidence="1" id="KW-0812">Transmembrane</keyword>
<dbReference type="RefSeq" id="WP_126141036.1">
    <property type="nucleotide sequence ID" value="NZ_RXHU01000024.1"/>
</dbReference>
<feature type="transmembrane region" description="Helical" evidence="1">
    <location>
        <begin position="70"/>
        <end position="98"/>
    </location>
</feature>
<feature type="transmembrane region" description="Helical" evidence="1">
    <location>
        <begin position="35"/>
        <end position="58"/>
    </location>
</feature>
<comment type="caution">
    <text evidence="2">The sequence shown here is derived from an EMBL/GenBank/DDBJ whole genome shotgun (WGS) entry which is preliminary data.</text>
</comment>
<reference evidence="2 3" key="1">
    <citation type="submission" date="2018-12" db="EMBL/GenBank/DDBJ databases">
        <title>Bacillus ochoae sp. nov., Paenibacillus whitsoniae sp. nov., Paenibacillus spiritus sp. nov. Isolated from the Mars Exploration Rover during spacecraft assembly.</title>
        <authorList>
            <person name="Seuylemezian A."/>
            <person name="Vaishampayan P."/>
        </authorList>
    </citation>
    <scope>NUCLEOTIDE SEQUENCE [LARGE SCALE GENOMIC DNA]</scope>
    <source>
        <strain evidence="2 3">MER 54</strain>
    </source>
</reference>
<evidence type="ECO:0000256" key="1">
    <source>
        <dbReference type="SAM" id="Phobius"/>
    </source>
</evidence>
<organism evidence="2 3">
    <name type="scientific">Paenibacillus whitsoniae</name>
    <dbReference type="NCBI Taxonomy" id="2496558"/>
    <lineage>
        <taxon>Bacteria</taxon>
        <taxon>Bacillati</taxon>
        <taxon>Bacillota</taxon>
        <taxon>Bacilli</taxon>
        <taxon>Bacillales</taxon>
        <taxon>Paenibacillaceae</taxon>
        <taxon>Paenibacillus</taxon>
    </lineage>
</organism>
<feature type="transmembrane region" description="Helical" evidence="1">
    <location>
        <begin position="104"/>
        <end position="123"/>
    </location>
</feature>
<dbReference type="EMBL" id="RXHU01000024">
    <property type="protein sequence ID" value="RTE09992.1"/>
    <property type="molecule type" value="Genomic_DNA"/>
</dbReference>
<evidence type="ECO:0000313" key="2">
    <source>
        <dbReference type="EMBL" id="RTE09992.1"/>
    </source>
</evidence>
<feature type="transmembrane region" description="Helical" evidence="1">
    <location>
        <begin position="12"/>
        <end position="29"/>
    </location>
</feature>
<sequence length="247" mass="27673">MNSFGSSRNASIVFILAVLVTILLFMVFRQDTTPWGHWLVSLVAMILMELTAFGYVVTATRNSRKFQQTVPAYLGISVVIIAYGVVVLVDILLFWLVIGVALSTYLYLHLITAALAGIGIAIMSSAKNVIQEQDDSTKSQTLLMKQLQSSIFAIKQDLSALERTDLTDIHRIVAELEENVKFSDPVGHPSLVHLEEDLLWQAGELHKCVRELLRDQDNPSSPTMTRRLVRDIVNALNNRNQKLQLLK</sequence>
<dbReference type="Proteomes" id="UP000276128">
    <property type="component" value="Unassembled WGS sequence"/>
</dbReference>
<dbReference type="OrthoDB" id="2679599at2"/>
<gene>
    <name evidence="2" type="ORF">EJQ19_09855</name>
</gene>
<keyword evidence="3" id="KW-1185">Reference proteome</keyword>
<dbReference type="AlphaFoldDB" id="A0A430JG15"/>